<proteinExistence type="inferred from homology"/>
<dbReference type="GO" id="GO:0009916">
    <property type="term" value="F:alternative oxidase activity"/>
    <property type="evidence" value="ECO:0007669"/>
    <property type="project" value="InterPro"/>
</dbReference>
<comment type="subcellular location">
    <subcellularLocation>
        <location evidence="2">Membrane</location>
    </subcellularLocation>
</comment>
<dbReference type="InterPro" id="IPR018247">
    <property type="entry name" value="EF_Hand_1_Ca_BS"/>
</dbReference>
<evidence type="ECO:0000256" key="3">
    <source>
        <dbReference type="ARBA" id="ARBA00008388"/>
    </source>
</evidence>
<keyword evidence="4" id="KW-0813">Transport</keyword>
<evidence type="ECO:0000256" key="7">
    <source>
        <dbReference type="ARBA" id="ARBA00022723"/>
    </source>
</evidence>
<evidence type="ECO:0000313" key="17">
    <source>
        <dbReference type="Proteomes" id="UP001230188"/>
    </source>
</evidence>
<feature type="domain" description="EF-hand" evidence="15">
    <location>
        <begin position="47"/>
        <end position="82"/>
    </location>
</feature>
<evidence type="ECO:0000313" key="16">
    <source>
        <dbReference type="EMBL" id="KAJ8598290.1"/>
    </source>
</evidence>
<evidence type="ECO:0000256" key="12">
    <source>
        <dbReference type="ARBA" id="ARBA00023004"/>
    </source>
</evidence>
<dbReference type="EMBL" id="JAQMWT010000679">
    <property type="protein sequence ID" value="KAJ8598290.1"/>
    <property type="molecule type" value="Genomic_DNA"/>
</dbReference>
<comment type="similarity">
    <text evidence="3">Belongs to the alternative oxidase family.</text>
</comment>
<dbReference type="PANTHER" id="PTHR31803">
    <property type="entry name" value="ALTERNATIVE OXIDASE"/>
    <property type="match status" value="1"/>
</dbReference>
<evidence type="ECO:0000256" key="13">
    <source>
        <dbReference type="ARBA" id="ARBA00023136"/>
    </source>
</evidence>
<evidence type="ECO:0000256" key="6">
    <source>
        <dbReference type="ARBA" id="ARBA00022692"/>
    </source>
</evidence>
<evidence type="ECO:0000256" key="2">
    <source>
        <dbReference type="ARBA" id="ARBA00004370"/>
    </source>
</evidence>
<dbReference type="GO" id="GO:0016020">
    <property type="term" value="C:membrane"/>
    <property type="evidence" value="ECO:0007669"/>
    <property type="project" value="UniProtKB-SubCell"/>
</dbReference>
<keyword evidence="10 14" id="KW-1133">Transmembrane helix</keyword>
<dbReference type="AlphaFoldDB" id="A0AAD7XJB6"/>
<dbReference type="PROSITE" id="PS00018">
    <property type="entry name" value="EF_HAND_1"/>
    <property type="match status" value="1"/>
</dbReference>
<dbReference type="Gene3D" id="1.20.1260.140">
    <property type="entry name" value="Alternative oxidase"/>
    <property type="match status" value="1"/>
</dbReference>
<gene>
    <name evidence="16" type="ORF">CTAYLR_005990</name>
</gene>
<dbReference type="InterPro" id="IPR038659">
    <property type="entry name" value="AOX_sf"/>
</dbReference>
<feature type="transmembrane region" description="Helical" evidence="14">
    <location>
        <begin position="270"/>
        <end position="292"/>
    </location>
</feature>
<dbReference type="Proteomes" id="UP001230188">
    <property type="component" value="Unassembled WGS sequence"/>
</dbReference>
<accession>A0AAD7XJB6</accession>
<evidence type="ECO:0000256" key="1">
    <source>
        <dbReference type="ARBA" id="ARBA00001962"/>
    </source>
</evidence>
<dbReference type="PROSITE" id="PS50222">
    <property type="entry name" value="EF_HAND_2"/>
    <property type="match status" value="1"/>
</dbReference>
<dbReference type="GO" id="GO:0010230">
    <property type="term" value="P:alternative respiration"/>
    <property type="evidence" value="ECO:0007669"/>
    <property type="project" value="TreeGrafter"/>
</dbReference>
<keyword evidence="17" id="KW-1185">Reference proteome</keyword>
<keyword evidence="11" id="KW-0560">Oxidoreductase</keyword>
<dbReference type="InterPro" id="IPR011992">
    <property type="entry name" value="EF-hand-dom_pair"/>
</dbReference>
<dbReference type="SUPFAM" id="SSF47473">
    <property type="entry name" value="EF-hand"/>
    <property type="match status" value="1"/>
</dbReference>
<dbReference type="InterPro" id="IPR002680">
    <property type="entry name" value="AOX"/>
</dbReference>
<dbReference type="GO" id="GO:0005509">
    <property type="term" value="F:calcium ion binding"/>
    <property type="evidence" value="ECO:0007669"/>
    <property type="project" value="InterPro"/>
</dbReference>
<keyword evidence="6 14" id="KW-0812">Transmembrane</keyword>
<comment type="cofactor">
    <cofactor evidence="1">
        <name>Fe cation</name>
        <dbReference type="ChEBI" id="CHEBI:24875"/>
    </cofactor>
</comment>
<keyword evidence="7" id="KW-0479">Metal-binding</keyword>
<evidence type="ECO:0000256" key="4">
    <source>
        <dbReference type="ARBA" id="ARBA00022448"/>
    </source>
</evidence>
<evidence type="ECO:0000256" key="14">
    <source>
        <dbReference type="SAM" id="Phobius"/>
    </source>
</evidence>
<keyword evidence="13 14" id="KW-0472">Membrane</keyword>
<keyword evidence="5" id="KW-0679">Respiratory chain</keyword>
<feature type="transmembrane region" description="Helical" evidence="14">
    <location>
        <begin position="207"/>
        <end position="228"/>
    </location>
</feature>
<keyword evidence="9" id="KW-0249">Electron transport</keyword>
<comment type="caution">
    <text evidence="16">The sequence shown here is derived from an EMBL/GenBank/DDBJ whole genome shotgun (WGS) entry which is preliminary data.</text>
</comment>
<evidence type="ECO:0000256" key="10">
    <source>
        <dbReference type="ARBA" id="ARBA00022989"/>
    </source>
</evidence>
<dbReference type="PANTHER" id="PTHR31803:SF3">
    <property type="entry name" value="ALTERNATIVE OXIDASE"/>
    <property type="match status" value="1"/>
</dbReference>
<keyword evidence="8" id="KW-0106">Calcium</keyword>
<dbReference type="Gene3D" id="1.10.238.10">
    <property type="entry name" value="EF-hand"/>
    <property type="match status" value="1"/>
</dbReference>
<dbReference type="InterPro" id="IPR002048">
    <property type="entry name" value="EF_hand_dom"/>
</dbReference>
<sequence length="417" mass="46334">MMMRRVLVRAARTVPRTVPQVSFLSTNSKLTVTDSDGIHELQSLDVGAVRRIKAELMEADANHDGRINSEELKVLLRKHKGTFKDREIEELGELFYASKAGGSISYDRFIHAVDVAHHTQATAPGVDANLHFRATPTQHPLGVGKCSVEYLAGGHPVYSEEELDVKLTHTPPVNLTDNIAFGTVKLLRWNFDFFTRWNVGDLTQQKIMLRAIFLETIAAVPGFVGAMFRHFRALRSMQRDGGWTNLLLEEAENEKLHLLTFIRLYEPGLLFRWAVIAGQVAFAGFFGSAYAINPAYCHRLVGYVEEEACATYTKIIKGIEAAPGGSDLAAWRTEIAPAIGRAYWHLGENGTVLDLMKAIRADEANHRDVNHLAAGIKPGQINPFYDPAAKFDQMLLKYVDDLLTIGRPATGLPQKAT</sequence>
<protein>
    <recommendedName>
        <fullName evidence="15">EF-hand domain-containing protein</fullName>
    </recommendedName>
</protein>
<evidence type="ECO:0000256" key="8">
    <source>
        <dbReference type="ARBA" id="ARBA00022837"/>
    </source>
</evidence>
<reference evidence="16" key="1">
    <citation type="submission" date="2023-01" db="EMBL/GenBank/DDBJ databases">
        <title>Metagenome sequencing of chrysophaentin producing Chrysophaeum taylorii.</title>
        <authorList>
            <person name="Davison J."/>
            <person name="Bewley C."/>
        </authorList>
    </citation>
    <scope>NUCLEOTIDE SEQUENCE</scope>
    <source>
        <strain evidence="16">NIES-1699</strain>
    </source>
</reference>
<dbReference type="GO" id="GO:0005739">
    <property type="term" value="C:mitochondrion"/>
    <property type="evidence" value="ECO:0007669"/>
    <property type="project" value="TreeGrafter"/>
</dbReference>
<organism evidence="16 17">
    <name type="scientific">Chrysophaeum taylorii</name>
    <dbReference type="NCBI Taxonomy" id="2483200"/>
    <lineage>
        <taxon>Eukaryota</taxon>
        <taxon>Sar</taxon>
        <taxon>Stramenopiles</taxon>
        <taxon>Ochrophyta</taxon>
        <taxon>Pelagophyceae</taxon>
        <taxon>Pelagomonadales</taxon>
        <taxon>Pelagomonadaceae</taxon>
        <taxon>Chrysophaeum</taxon>
    </lineage>
</organism>
<evidence type="ECO:0000256" key="5">
    <source>
        <dbReference type="ARBA" id="ARBA00022660"/>
    </source>
</evidence>
<dbReference type="Pfam" id="PF01786">
    <property type="entry name" value="AOX"/>
    <property type="match status" value="1"/>
</dbReference>
<evidence type="ECO:0000256" key="11">
    <source>
        <dbReference type="ARBA" id="ARBA00023002"/>
    </source>
</evidence>
<keyword evidence="12" id="KW-0408">Iron</keyword>
<evidence type="ECO:0000259" key="15">
    <source>
        <dbReference type="PROSITE" id="PS50222"/>
    </source>
</evidence>
<name>A0AAD7XJB6_9STRA</name>
<evidence type="ECO:0000256" key="9">
    <source>
        <dbReference type="ARBA" id="ARBA00022982"/>
    </source>
</evidence>